<dbReference type="PROSITE" id="PS00455">
    <property type="entry name" value="AMP_BINDING"/>
    <property type="match status" value="1"/>
</dbReference>
<dbReference type="GO" id="GO:0031956">
    <property type="term" value="F:medium-chain fatty acid-CoA ligase activity"/>
    <property type="evidence" value="ECO:0007669"/>
    <property type="project" value="TreeGrafter"/>
</dbReference>
<dbReference type="InterPro" id="IPR045851">
    <property type="entry name" value="AMP-bd_C_sf"/>
</dbReference>
<feature type="domain" description="AMP-binding enzyme C-terminal" evidence="7">
    <location>
        <begin position="465"/>
        <end position="540"/>
    </location>
</feature>
<keyword evidence="9" id="KW-1185">Reference proteome</keyword>
<dbReference type="SUPFAM" id="SSF56801">
    <property type="entry name" value="Acetyl-CoA synthetase-like"/>
    <property type="match status" value="1"/>
</dbReference>
<evidence type="ECO:0000313" key="8">
    <source>
        <dbReference type="EMBL" id="AEG50186.1"/>
    </source>
</evidence>
<reference evidence="8 9" key="1">
    <citation type="submission" date="2011-05" db="EMBL/GenBank/DDBJ databases">
        <title>Complete sequence of chromosome 1 of Sphingobium chlorophenolicum L-1.</title>
        <authorList>
            <consortium name="US DOE Joint Genome Institute"/>
            <person name="Lucas S."/>
            <person name="Han J."/>
            <person name="Lapidus A."/>
            <person name="Cheng J.-F."/>
            <person name="Goodwin L."/>
            <person name="Pitluck S."/>
            <person name="Peters L."/>
            <person name="Daligault H."/>
            <person name="Han C."/>
            <person name="Tapia R."/>
            <person name="Land M."/>
            <person name="Hauser L."/>
            <person name="Kyrpides N."/>
            <person name="Ivanova N."/>
            <person name="Pagani I."/>
            <person name="Turner P."/>
            <person name="Copley S."/>
            <person name="Woyke T."/>
        </authorList>
    </citation>
    <scope>NUCLEOTIDE SEQUENCE [LARGE SCALE GENOMIC DNA]</scope>
    <source>
        <strain evidence="8 9">L-1</strain>
    </source>
</reference>
<dbReference type="GO" id="GO:0006631">
    <property type="term" value="P:fatty acid metabolic process"/>
    <property type="evidence" value="ECO:0007669"/>
    <property type="project" value="TreeGrafter"/>
</dbReference>
<dbReference type="EC" id="6.2.1.44" evidence="4"/>
<dbReference type="KEGG" id="sch:Sphch_2538"/>
<comment type="similarity">
    <text evidence="1">Belongs to the ATP-dependent AMP-binding enzyme family.</text>
</comment>
<dbReference type="AlphaFoldDB" id="F6EZ93"/>
<organism evidence="8 9">
    <name type="scientific">Sphingobium chlorophenolicum L-1</name>
    <dbReference type="NCBI Taxonomy" id="690566"/>
    <lineage>
        <taxon>Bacteria</taxon>
        <taxon>Pseudomonadati</taxon>
        <taxon>Pseudomonadota</taxon>
        <taxon>Alphaproteobacteria</taxon>
        <taxon>Sphingomonadales</taxon>
        <taxon>Sphingomonadaceae</taxon>
        <taxon>Sphingobium</taxon>
    </lineage>
</organism>
<dbReference type="CDD" id="cd05917">
    <property type="entry name" value="FACL_like_2"/>
    <property type="match status" value="1"/>
</dbReference>
<evidence type="ECO:0000259" key="6">
    <source>
        <dbReference type="Pfam" id="PF00501"/>
    </source>
</evidence>
<name>F6EZ93_SPHCR</name>
<dbReference type="Pfam" id="PF00501">
    <property type="entry name" value="AMP-binding"/>
    <property type="match status" value="1"/>
</dbReference>
<dbReference type="Pfam" id="PF13193">
    <property type="entry name" value="AMP-binding_C"/>
    <property type="match status" value="1"/>
</dbReference>
<comment type="catalytic activity">
    <reaction evidence="3">
        <text>3-(methylsulfanyl)propanoate + ATP + CoA = 3-(methylsulfanyl)propanoyl-CoA + AMP + diphosphate</text>
        <dbReference type="Rhea" id="RHEA:43052"/>
        <dbReference type="ChEBI" id="CHEBI:30616"/>
        <dbReference type="ChEBI" id="CHEBI:33019"/>
        <dbReference type="ChEBI" id="CHEBI:49016"/>
        <dbReference type="ChEBI" id="CHEBI:57287"/>
        <dbReference type="ChEBI" id="CHEBI:82815"/>
        <dbReference type="ChEBI" id="CHEBI:456215"/>
        <dbReference type="EC" id="6.2.1.44"/>
    </reaction>
    <physiologicalReaction direction="left-to-right" evidence="3">
        <dbReference type="Rhea" id="RHEA:43053"/>
    </physiologicalReaction>
</comment>
<dbReference type="PANTHER" id="PTHR43201">
    <property type="entry name" value="ACYL-COA SYNTHETASE"/>
    <property type="match status" value="1"/>
</dbReference>
<dbReference type="NCBIfam" id="NF009233">
    <property type="entry name" value="PRK12583.1"/>
    <property type="match status" value="1"/>
</dbReference>
<dbReference type="InterPro" id="IPR020845">
    <property type="entry name" value="AMP-binding_CS"/>
</dbReference>
<dbReference type="Proteomes" id="UP000007150">
    <property type="component" value="Chromosome 1"/>
</dbReference>
<evidence type="ECO:0000259" key="7">
    <source>
        <dbReference type="Pfam" id="PF13193"/>
    </source>
</evidence>
<evidence type="ECO:0000256" key="4">
    <source>
        <dbReference type="ARBA" id="ARBA00066616"/>
    </source>
</evidence>
<dbReference type="STRING" id="690566.Sphch_2538"/>
<sequence>MTMLSIVKGATDRPLIEETIGTLLDRAAEQAGEREALIVCDQGVRLSFAELRDQAEAFAAGLFALGVRPGDRVAIWSPNNAEWTITQFATAKAGLVLVNINPAYRTSELEHALNKVGCAALITAQRFKSSDYVAMLQDIEPTLGSQAAGQLRLERLPALRTIITIGEARHPGCLPFAEVAKLGTAEHRHLVRQAQDATHASDPINIQFTSGTTGLPKAATLSHRNITNNGFAVGSAAGIGAGDRVCIPVPLYHCFGMVMGNLACLAHQATMVYPSAAFDAGAVLSAVENERCGFLYGVPTMFIAALSHPEFARFDLSTLRGGIMAGSPCPVEIMRETIERMHMAGITIAYGMTETSPVSFQSDMGDTIERRVTTVGRIQPHLESKIIDEAGEIVPRGQPGELCTRGYSVMIGYWGDPEQTAAAIDSEGWMHSGDLAVLDDEGYCKIVGRSKDMIIRGGENVYPREIEEFLHTHPAVQDVQVIGVPDDRYGEEVCAWIRCHEGAALSEEELRIFCRGRIAHYKVPRYIRFVRDFPMTVTGKIQKFAMRDAMVEELSLAADGE</sequence>
<evidence type="ECO:0000256" key="2">
    <source>
        <dbReference type="ARBA" id="ARBA00022598"/>
    </source>
</evidence>
<dbReference type="FunFam" id="3.40.50.12780:FF:000003">
    <property type="entry name" value="Long-chain-fatty-acid--CoA ligase FadD"/>
    <property type="match status" value="1"/>
</dbReference>
<keyword evidence="2 8" id="KW-0436">Ligase</keyword>
<dbReference type="Gene3D" id="3.30.300.30">
    <property type="match status" value="1"/>
</dbReference>
<evidence type="ECO:0000256" key="1">
    <source>
        <dbReference type="ARBA" id="ARBA00006432"/>
    </source>
</evidence>
<protein>
    <recommendedName>
        <fullName evidence="5">3-methylmercaptopropionyl-CoA ligase</fullName>
        <ecNumber evidence="4">6.2.1.44</ecNumber>
    </recommendedName>
</protein>
<proteinExistence type="inferred from homology"/>
<evidence type="ECO:0000313" key="9">
    <source>
        <dbReference type="Proteomes" id="UP000007150"/>
    </source>
</evidence>
<dbReference type="InterPro" id="IPR000873">
    <property type="entry name" value="AMP-dep_synth/lig_dom"/>
</dbReference>
<dbReference type="FunFam" id="3.30.300.30:FF:000008">
    <property type="entry name" value="2,3-dihydroxybenzoate-AMP ligase"/>
    <property type="match status" value="1"/>
</dbReference>
<dbReference type="PANTHER" id="PTHR43201:SF5">
    <property type="entry name" value="MEDIUM-CHAIN ACYL-COA LIGASE ACSF2, MITOCHONDRIAL"/>
    <property type="match status" value="1"/>
</dbReference>
<evidence type="ECO:0000256" key="3">
    <source>
        <dbReference type="ARBA" id="ARBA00051915"/>
    </source>
</evidence>
<dbReference type="Gene3D" id="3.40.50.12780">
    <property type="entry name" value="N-terminal domain of ligase-like"/>
    <property type="match status" value="1"/>
</dbReference>
<accession>F6EZ93</accession>
<dbReference type="EMBL" id="CP002798">
    <property type="protein sequence ID" value="AEG50186.1"/>
    <property type="molecule type" value="Genomic_DNA"/>
</dbReference>
<evidence type="ECO:0000256" key="5">
    <source>
        <dbReference type="ARBA" id="ARBA00067668"/>
    </source>
</evidence>
<dbReference type="InterPro" id="IPR025110">
    <property type="entry name" value="AMP-bd_C"/>
</dbReference>
<gene>
    <name evidence="8" type="ORF">Sphch_2538</name>
</gene>
<dbReference type="HOGENOM" id="CLU_000022_59_7_5"/>
<dbReference type="RefSeq" id="WP_013848423.1">
    <property type="nucleotide sequence ID" value="NC_015593.1"/>
</dbReference>
<dbReference type="InterPro" id="IPR042099">
    <property type="entry name" value="ANL_N_sf"/>
</dbReference>
<feature type="domain" description="AMP-dependent synthetase/ligase" evidence="6">
    <location>
        <begin position="25"/>
        <end position="414"/>
    </location>
</feature>